<proteinExistence type="predicted"/>
<dbReference type="PANTHER" id="PTHR16214">
    <property type="entry name" value="TRANSMEMBRANE PROTEIN 260"/>
    <property type="match status" value="1"/>
</dbReference>
<name>A0A7V5LIV0_CALAY</name>
<accession>A0A7V5LIV0</accession>
<protein>
    <submittedName>
        <fullName evidence="2">DUF2723 domain-containing protein</fullName>
    </submittedName>
</protein>
<dbReference type="InterPro" id="IPR021280">
    <property type="entry name" value="TMEM260-like"/>
</dbReference>
<dbReference type="InterPro" id="IPR052724">
    <property type="entry name" value="GT117_domain-containing"/>
</dbReference>
<feature type="transmembrane region" description="Helical" evidence="1">
    <location>
        <begin position="77"/>
        <end position="99"/>
    </location>
</feature>
<feature type="transmembrane region" description="Helical" evidence="1">
    <location>
        <begin position="170"/>
        <end position="199"/>
    </location>
</feature>
<gene>
    <name evidence="2" type="ORF">ENL21_04945</name>
</gene>
<feature type="transmembrane region" description="Helical" evidence="1">
    <location>
        <begin position="140"/>
        <end position="158"/>
    </location>
</feature>
<feature type="transmembrane region" description="Helical" evidence="1">
    <location>
        <begin position="239"/>
        <end position="260"/>
    </location>
</feature>
<feature type="transmembrane region" description="Helical" evidence="1">
    <location>
        <begin position="465"/>
        <end position="483"/>
    </location>
</feature>
<dbReference type="SUPFAM" id="SSF48452">
    <property type="entry name" value="TPR-like"/>
    <property type="match status" value="1"/>
</dbReference>
<comment type="caution">
    <text evidence="2">The sequence shown here is derived from an EMBL/GenBank/DDBJ whole genome shotgun (WGS) entry which is preliminary data.</text>
</comment>
<dbReference type="EMBL" id="DRTD01000363">
    <property type="protein sequence ID" value="HHE55107.1"/>
    <property type="molecule type" value="Genomic_DNA"/>
</dbReference>
<sequence length="874" mass="101310">MQVKTVHRLAAALTFVVSTFIYLLTMAPTMSFWDCGEFIACSYIGGVPHPPGSPLFLLVGHIFTFLPFGDPGWKTNLISVLSSGATVMLTYLTIVHLVRQWKGELKETSDWYLAIFSGLIGAFTFAFTHSFWFNAVETEVYAASMLFTALVVWLILVWSTKADEPGNERYLLLIAYLIGLAIGVHLLNVLAIPFVALIFFYKHYELNLKNFIIVSAISAAIILVIYPGLVIYLPQIALAFGFTGLGIIFIGVLLLSMWAIKNHKHVATLVFSSLLLIMIGYSTYSMIYIRSGLDPAIDENDPETVERFIYYMKREQYGEHSILNRAEVWKASENAKKYDSAWEFFWKYQINKMYNRYFLWQFVGMGDDEASVDPRQFLALPLLLGLIGVYWHARRDPKRALAVFALFFMTGIAIVLYLNQPDPQPRERDYSYVGSFFAFSLWVGLGYAGVMELLKESFKEKADRWRVAVFVILLLIVPVHMLAKNYDSHDRSGNYVAWDYSYNMLVSCEPNAILFTNGDNDTFPLWYLQEVEHVRKDVRIVNLSLLNTDWYIKQLRYWEPRVPMRINDLELKNVGVRPMRGTTYQLAVPKSYAEKEAQRFKEEFDLANVQIPDKIKFKVRPPLRAPDGTGYFRTQDWMILNILNANKWRRPIYFAVTVPKSNMLGELYEYFRMDGLVMKLVPFRNWEISPPELEKNLLTKYKYRNLNNPDVYFNWNIKSLLQNYRSAFLQLTDFLIKRNDYQKAEQALDFMNQHIAPEVIPWTNRTMQLVTDAFKAIVDTSYVDSLLTDDSRVADLPMIGEHLMRLGKPKMAVPLLEKAYELNPTNPRNLGTLISAYQMTNNREKIIRSLENWLKLFPNDQTARRMLDSYKKQE</sequence>
<feature type="transmembrane region" description="Helical" evidence="1">
    <location>
        <begin position="376"/>
        <end position="393"/>
    </location>
</feature>
<evidence type="ECO:0000256" key="1">
    <source>
        <dbReference type="SAM" id="Phobius"/>
    </source>
</evidence>
<keyword evidence="1" id="KW-0472">Membrane</keyword>
<feature type="transmembrane region" description="Helical" evidence="1">
    <location>
        <begin position="400"/>
        <end position="418"/>
    </location>
</feature>
<dbReference type="Proteomes" id="UP000886111">
    <property type="component" value="Unassembled WGS sequence"/>
</dbReference>
<feature type="transmembrane region" description="Helical" evidence="1">
    <location>
        <begin position="111"/>
        <end position="133"/>
    </location>
</feature>
<dbReference type="PANTHER" id="PTHR16214:SF3">
    <property type="entry name" value="TRANSMEMBRANE PROTEIN 260"/>
    <property type="match status" value="1"/>
</dbReference>
<dbReference type="InterPro" id="IPR011990">
    <property type="entry name" value="TPR-like_helical_dom_sf"/>
</dbReference>
<feature type="transmembrane region" description="Helical" evidence="1">
    <location>
        <begin position="53"/>
        <end position="70"/>
    </location>
</feature>
<dbReference type="Pfam" id="PF11028">
    <property type="entry name" value="TMEM260-like"/>
    <property type="match status" value="1"/>
</dbReference>
<feature type="transmembrane region" description="Helical" evidence="1">
    <location>
        <begin position="430"/>
        <end position="453"/>
    </location>
</feature>
<keyword evidence="1" id="KW-1133">Transmembrane helix</keyword>
<keyword evidence="1" id="KW-0812">Transmembrane</keyword>
<dbReference type="Gene3D" id="1.25.40.10">
    <property type="entry name" value="Tetratricopeptide repeat domain"/>
    <property type="match status" value="1"/>
</dbReference>
<feature type="transmembrane region" description="Helical" evidence="1">
    <location>
        <begin position="267"/>
        <end position="289"/>
    </location>
</feature>
<feature type="transmembrane region" description="Helical" evidence="1">
    <location>
        <begin position="12"/>
        <end position="33"/>
    </location>
</feature>
<organism evidence="2">
    <name type="scientific">Caldithrix abyssi</name>
    <dbReference type="NCBI Taxonomy" id="187145"/>
    <lineage>
        <taxon>Bacteria</taxon>
        <taxon>Pseudomonadati</taxon>
        <taxon>Calditrichota</taxon>
        <taxon>Calditrichia</taxon>
        <taxon>Calditrichales</taxon>
        <taxon>Calditrichaceae</taxon>
        <taxon>Caldithrix</taxon>
    </lineage>
</organism>
<feature type="transmembrane region" description="Helical" evidence="1">
    <location>
        <begin position="211"/>
        <end position="233"/>
    </location>
</feature>
<evidence type="ECO:0000313" key="2">
    <source>
        <dbReference type="EMBL" id="HHE55107.1"/>
    </source>
</evidence>
<reference evidence="2" key="1">
    <citation type="journal article" date="2020" name="mSystems">
        <title>Genome- and Community-Level Interaction Insights into Carbon Utilization and Element Cycling Functions of Hydrothermarchaeota in Hydrothermal Sediment.</title>
        <authorList>
            <person name="Zhou Z."/>
            <person name="Liu Y."/>
            <person name="Xu W."/>
            <person name="Pan J."/>
            <person name="Luo Z.H."/>
            <person name="Li M."/>
        </authorList>
    </citation>
    <scope>NUCLEOTIDE SEQUENCE [LARGE SCALE GENOMIC DNA]</scope>
    <source>
        <strain evidence="2">HyVt-76</strain>
    </source>
</reference>
<dbReference type="AlphaFoldDB" id="A0A7V5LIV0"/>